<keyword evidence="3" id="KW-1185">Reference proteome</keyword>
<dbReference type="GO" id="GO:0016874">
    <property type="term" value="F:ligase activity"/>
    <property type="evidence" value="ECO:0007669"/>
    <property type="project" value="UniProtKB-KW"/>
</dbReference>
<feature type="transmembrane region" description="Helical" evidence="1">
    <location>
        <begin position="81"/>
        <end position="103"/>
    </location>
</feature>
<feature type="transmembrane region" description="Helical" evidence="1">
    <location>
        <begin position="269"/>
        <end position="291"/>
    </location>
</feature>
<dbReference type="EMBL" id="CP149822">
    <property type="protein sequence ID" value="WZN43612.1"/>
    <property type="molecule type" value="Genomic_DNA"/>
</dbReference>
<keyword evidence="1" id="KW-0812">Transmembrane</keyword>
<name>A0ABZ2YWP8_9BACT</name>
<reference evidence="3" key="1">
    <citation type="submission" date="2024-03" db="EMBL/GenBank/DDBJ databases">
        <title>Chitinophaga horti sp. nov., isolated from garden soil.</title>
        <authorList>
            <person name="Lee D.S."/>
            <person name="Han D.M."/>
            <person name="Baek J.H."/>
            <person name="Choi D.G."/>
            <person name="Jeon J.H."/>
            <person name="Jeon C.O."/>
        </authorList>
    </citation>
    <scope>NUCLEOTIDE SEQUENCE [LARGE SCALE GENOMIC DNA]</scope>
    <source>
        <strain evidence="3">GPA1</strain>
    </source>
</reference>
<keyword evidence="2" id="KW-0436">Ligase</keyword>
<evidence type="ECO:0000313" key="3">
    <source>
        <dbReference type="Proteomes" id="UP001485459"/>
    </source>
</evidence>
<feature type="transmembrane region" description="Helical" evidence="1">
    <location>
        <begin position="303"/>
        <end position="331"/>
    </location>
</feature>
<protein>
    <submittedName>
        <fullName evidence="2">O-antigen ligase family protein</fullName>
    </submittedName>
</protein>
<feature type="transmembrane region" description="Helical" evidence="1">
    <location>
        <begin position="165"/>
        <end position="185"/>
    </location>
</feature>
<feature type="transmembrane region" description="Helical" evidence="1">
    <location>
        <begin position="6"/>
        <end position="27"/>
    </location>
</feature>
<accession>A0ABZ2YWP8</accession>
<organism evidence="2 3">
    <name type="scientific">Chitinophaga pollutisoli</name>
    <dbReference type="NCBI Taxonomy" id="3133966"/>
    <lineage>
        <taxon>Bacteria</taxon>
        <taxon>Pseudomonadati</taxon>
        <taxon>Bacteroidota</taxon>
        <taxon>Chitinophagia</taxon>
        <taxon>Chitinophagales</taxon>
        <taxon>Chitinophagaceae</taxon>
        <taxon>Chitinophaga</taxon>
    </lineage>
</organism>
<keyword evidence="1" id="KW-0472">Membrane</keyword>
<gene>
    <name evidence="2" type="ORF">WJU16_11295</name>
</gene>
<dbReference type="Proteomes" id="UP001485459">
    <property type="component" value="Chromosome"/>
</dbReference>
<evidence type="ECO:0000313" key="2">
    <source>
        <dbReference type="EMBL" id="WZN43612.1"/>
    </source>
</evidence>
<feature type="transmembrane region" description="Helical" evidence="1">
    <location>
        <begin position="110"/>
        <end position="127"/>
    </location>
</feature>
<keyword evidence="1" id="KW-1133">Transmembrane helix</keyword>
<dbReference type="RefSeq" id="WP_341838417.1">
    <property type="nucleotide sequence ID" value="NZ_CP149822.1"/>
</dbReference>
<evidence type="ECO:0000256" key="1">
    <source>
        <dbReference type="SAM" id="Phobius"/>
    </source>
</evidence>
<sequence>MKYLYEDIVFISKVITFPLSYLLFTAVARQKPDMLNQTILSVTKILFYTLLGALILAVLGFGNSNYGEVEEGGMSYGYKGYFIAGNELSSLYILVYAFFCYYMYKKVSNFFLLILGLVAGLIVAGLIVTKTAMISYLAITLATPFLLKYRESRSMLSYTRYDKKFLTIFVLLPVLTMSILYTVFYERVQANIDRMAYNFAKAGELSSFLLSGRNDRFDHAKELYLEDYSVTEKIIGTGWEHPQTVVATQKLGWGTTEVDYLDILTSNGLLGLLAIYLFWFVVLVKLARAFLHKGGNEFSTPAFLGFMLLFVNSFISGHIIYSAMLGFYLGFFTIPAIQHKQLRIEN</sequence>
<feature type="transmembrane region" description="Helical" evidence="1">
    <location>
        <begin position="39"/>
        <end position="61"/>
    </location>
</feature>
<proteinExistence type="predicted"/>